<dbReference type="AlphaFoldDB" id="A0A2T7F5W8"/>
<proteinExistence type="predicted"/>
<gene>
    <name evidence="1" type="ORF">GQ55_1G171900</name>
</gene>
<dbReference type="Gramene" id="PUZ75469">
    <property type="protein sequence ID" value="PUZ75469"/>
    <property type="gene ID" value="GQ55_1G171900"/>
</dbReference>
<evidence type="ECO:0000313" key="2">
    <source>
        <dbReference type="Proteomes" id="UP000244336"/>
    </source>
</evidence>
<organism evidence="1 2">
    <name type="scientific">Panicum hallii var. hallii</name>
    <dbReference type="NCBI Taxonomy" id="1504633"/>
    <lineage>
        <taxon>Eukaryota</taxon>
        <taxon>Viridiplantae</taxon>
        <taxon>Streptophyta</taxon>
        <taxon>Embryophyta</taxon>
        <taxon>Tracheophyta</taxon>
        <taxon>Spermatophyta</taxon>
        <taxon>Magnoliopsida</taxon>
        <taxon>Liliopsida</taxon>
        <taxon>Poales</taxon>
        <taxon>Poaceae</taxon>
        <taxon>PACMAD clade</taxon>
        <taxon>Panicoideae</taxon>
        <taxon>Panicodae</taxon>
        <taxon>Paniceae</taxon>
        <taxon>Panicinae</taxon>
        <taxon>Panicum</taxon>
        <taxon>Panicum sect. Panicum</taxon>
    </lineage>
</organism>
<dbReference type="EMBL" id="CM009749">
    <property type="protein sequence ID" value="PUZ75469.1"/>
    <property type="molecule type" value="Genomic_DNA"/>
</dbReference>
<sequence>MLSGISPDSWFAENISWLRFLMLPTSEGSCPVSELYDKSKNLERRGSLKISLGIEPFRRLLDRSRAIRFFSFPKLAGIAPIKTSIVCI</sequence>
<name>A0A2T7F5W8_9POAL</name>
<keyword evidence="2" id="KW-1185">Reference proteome</keyword>
<reference evidence="1 2" key="1">
    <citation type="submission" date="2018-04" db="EMBL/GenBank/DDBJ databases">
        <title>WGS assembly of Panicum hallii var. hallii HAL2.</title>
        <authorList>
            <person name="Lovell J."/>
            <person name="Jenkins J."/>
            <person name="Lowry D."/>
            <person name="Mamidi S."/>
            <person name="Sreedasyam A."/>
            <person name="Weng X."/>
            <person name="Barry K."/>
            <person name="Bonette J."/>
            <person name="Campitelli B."/>
            <person name="Daum C."/>
            <person name="Gordon S."/>
            <person name="Gould B."/>
            <person name="Lipzen A."/>
            <person name="MacQueen A."/>
            <person name="Palacio-Mejia J."/>
            <person name="Plott C."/>
            <person name="Shakirov E."/>
            <person name="Shu S."/>
            <person name="Yoshinaga Y."/>
            <person name="Zane M."/>
            <person name="Rokhsar D."/>
            <person name="Grimwood J."/>
            <person name="Schmutz J."/>
            <person name="Juenger T."/>
        </authorList>
    </citation>
    <scope>NUCLEOTIDE SEQUENCE [LARGE SCALE GENOMIC DNA]</scope>
    <source>
        <strain evidence="2">cv. HAL2</strain>
    </source>
</reference>
<accession>A0A2T7F5W8</accession>
<dbReference type="Proteomes" id="UP000244336">
    <property type="component" value="Chromosome 1"/>
</dbReference>
<evidence type="ECO:0000313" key="1">
    <source>
        <dbReference type="EMBL" id="PUZ75469.1"/>
    </source>
</evidence>
<protein>
    <submittedName>
        <fullName evidence="1">Uncharacterized protein</fullName>
    </submittedName>
</protein>